<dbReference type="EMBL" id="JAVMIP010000018">
    <property type="protein sequence ID" value="MDS3861940.1"/>
    <property type="molecule type" value="Genomic_DNA"/>
</dbReference>
<dbReference type="InterPro" id="IPR035069">
    <property type="entry name" value="TTHA1013/TTHA0281-like"/>
</dbReference>
<organism evidence="2 3">
    <name type="scientific">Pseudocalidococcus azoricus BACA0444</name>
    <dbReference type="NCBI Taxonomy" id="2918990"/>
    <lineage>
        <taxon>Bacteria</taxon>
        <taxon>Bacillati</taxon>
        <taxon>Cyanobacteriota</taxon>
        <taxon>Cyanophyceae</taxon>
        <taxon>Acaryochloridales</taxon>
        <taxon>Thermosynechococcaceae</taxon>
        <taxon>Pseudocalidococcus</taxon>
        <taxon>Pseudocalidococcus azoricus</taxon>
    </lineage>
</organism>
<dbReference type="Pfam" id="PF15919">
    <property type="entry name" value="HicB_lk_antitox"/>
    <property type="match status" value="1"/>
</dbReference>
<dbReference type="Proteomes" id="UP001268256">
    <property type="component" value="Unassembled WGS sequence"/>
</dbReference>
<evidence type="ECO:0000259" key="1">
    <source>
        <dbReference type="Pfam" id="PF15919"/>
    </source>
</evidence>
<comment type="caution">
    <text evidence="2">The sequence shown here is derived from an EMBL/GenBank/DDBJ whole genome shotgun (WGS) entry which is preliminary data.</text>
</comment>
<dbReference type="PANTHER" id="PTHR34504">
    <property type="entry name" value="ANTITOXIN HICB"/>
    <property type="match status" value="1"/>
</dbReference>
<dbReference type="Gene3D" id="3.30.160.250">
    <property type="match status" value="1"/>
</dbReference>
<gene>
    <name evidence="2" type="ORF">RIF25_14135</name>
</gene>
<evidence type="ECO:0000313" key="3">
    <source>
        <dbReference type="Proteomes" id="UP001268256"/>
    </source>
</evidence>
<accession>A0AAE4FVZ0</accession>
<protein>
    <submittedName>
        <fullName evidence="2">Type II toxin-antitoxin system HicB family antitoxin</fullName>
    </submittedName>
</protein>
<dbReference type="AlphaFoldDB" id="A0AAE4FVZ0"/>
<reference evidence="3" key="1">
    <citation type="submission" date="2023-07" db="EMBL/GenBank/DDBJ databases">
        <authorList>
            <person name="Luz R."/>
            <person name="Cordeiro R."/>
            <person name="Fonseca A."/>
            <person name="Goncalves V."/>
        </authorList>
    </citation>
    <scope>NUCLEOTIDE SEQUENCE [LARGE SCALE GENOMIC DNA]</scope>
    <source>
        <strain evidence="3">BACA0444</strain>
    </source>
</reference>
<dbReference type="InterPro" id="IPR031807">
    <property type="entry name" value="HicB-like"/>
</dbReference>
<dbReference type="PANTHER" id="PTHR34504:SF4">
    <property type="entry name" value="ANTITOXIN HICB"/>
    <property type="match status" value="1"/>
</dbReference>
<keyword evidence="3" id="KW-1185">Reference proteome</keyword>
<dbReference type="InterPro" id="IPR051404">
    <property type="entry name" value="TA_system_antitoxin"/>
</dbReference>
<sequence>MLWIKRMAFMKKFTAVIEKDSDTKLYVGYVPGFPGSHSQGETLDELQDNLREVIEMLLEDEDLEIKTEFIGTQQITVG</sequence>
<dbReference type="SUPFAM" id="SSF143100">
    <property type="entry name" value="TTHA1013/TTHA0281-like"/>
    <property type="match status" value="1"/>
</dbReference>
<evidence type="ECO:0000313" key="2">
    <source>
        <dbReference type="EMBL" id="MDS3861940.1"/>
    </source>
</evidence>
<feature type="domain" description="HicB-like antitoxin of toxin-antitoxin system" evidence="1">
    <location>
        <begin position="13"/>
        <end position="60"/>
    </location>
</feature>
<proteinExistence type="predicted"/>
<name>A0AAE4FVZ0_9CYAN</name>